<dbReference type="AlphaFoldDB" id="A0A2S1KQV5"/>
<organism evidence="1 2">
    <name type="scientific">Weissella cibaria</name>
    <dbReference type="NCBI Taxonomy" id="137591"/>
    <lineage>
        <taxon>Bacteria</taxon>
        <taxon>Bacillati</taxon>
        <taxon>Bacillota</taxon>
        <taxon>Bacilli</taxon>
        <taxon>Lactobacillales</taxon>
        <taxon>Lactobacillaceae</taxon>
        <taxon>Weissella</taxon>
    </lineage>
</organism>
<name>A0A2S1KQV5_9LACO</name>
<dbReference type="EMBL" id="CP020928">
    <property type="protein sequence ID" value="AWF95354.1"/>
    <property type="molecule type" value="Genomic_DNA"/>
</dbReference>
<reference evidence="1 2" key="1">
    <citation type="submission" date="2017-04" db="EMBL/GenBank/DDBJ databases">
        <title>Weissella cibaria strain m2 complete genome.</title>
        <authorList>
            <person name="Pan Q."/>
            <person name="Tan M."/>
            <person name="Yao F."/>
            <person name="Su S."/>
        </authorList>
    </citation>
    <scope>NUCLEOTIDE SEQUENCE [LARGE SCALE GENOMIC DNA]</scope>
    <source>
        <strain evidence="1 2">M2</strain>
    </source>
</reference>
<dbReference type="Pfam" id="PF16784">
    <property type="entry name" value="HNHc_6"/>
    <property type="match status" value="1"/>
</dbReference>
<gene>
    <name evidence="1" type="ORF">B6254_0947</name>
</gene>
<dbReference type="Proteomes" id="UP000244870">
    <property type="component" value="Chromosome"/>
</dbReference>
<proteinExistence type="predicted"/>
<evidence type="ECO:0008006" key="3">
    <source>
        <dbReference type="Google" id="ProtNLM"/>
    </source>
</evidence>
<evidence type="ECO:0000313" key="2">
    <source>
        <dbReference type="Proteomes" id="UP000244870"/>
    </source>
</evidence>
<protein>
    <recommendedName>
        <fullName evidence="3">DUF968 domain-containing protein</fullName>
    </recommendedName>
</protein>
<dbReference type="RefSeq" id="WP_108730288.1">
    <property type="nucleotide sequence ID" value="NZ_CP020928.1"/>
</dbReference>
<evidence type="ECO:0000313" key="1">
    <source>
        <dbReference type="EMBL" id="AWF95354.1"/>
    </source>
</evidence>
<accession>A0A2S1KQV5</accession>
<sequence length="236" mass="27347">MNFIGKIIEINGQYVTVKVDDLLALGLINSVNDDEHPEVDVTVVDKRLISPVQRRKTYAILRDMSDFFGYTLDEMKNVMKGLFYETMDVHEFSLGNTDITTARTFISFLLEFALKYHIPMRKTALEYQDDLDVYMYQSLKNRSCVICGLAADVHHVDTVGMGNDRRTVDHREKHLIALCRVHHNEAHNIGWPAFEQKYHVKGIKLDPDTLQRLGIMTFKRMEEIDNESRLTNRSAH</sequence>
<dbReference type="InterPro" id="IPR041242">
    <property type="entry name" value="HNHc_6"/>
</dbReference>